<gene>
    <name evidence="1" type="ORF">IHE45_07G054900</name>
</gene>
<name>A0ACB7VQW7_DIOAL</name>
<accession>A0ACB7VQW7</accession>
<organism evidence="1 2">
    <name type="scientific">Dioscorea alata</name>
    <name type="common">Purple yam</name>
    <dbReference type="NCBI Taxonomy" id="55571"/>
    <lineage>
        <taxon>Eukaryota</taxon>
        <taxon>Viridiplantae</taxon>
        <taxon>Streptophyta</taxon>
        <taxon>Embryophyta</taxon>
        <taxon>Tracheophyta</taxon>
        <taxon>Spermatophyta</taxon>
        <taxon>Magnoliopsida</taxon>
        <taxon>Liliopsida</taxon>
        <taxon>Dioscoreales</taxon>
        <taxon>Dioscoreaceae</taxon>
        <taxon>Dioscorea</taxon>
    </lineage>
</organism>
<proteinExistence type="predicted"/>
<evidence type="ECO:0000313" key="2">
    <source>
        <dbReference type="Proteomes" id="UP000827976"/>
    </source>
</evidence>
<keyword evidence="2" id="KW-1185">Reference proteome</keyword>
<dbReference type="EMBL" id="CM037017">
    <property type="protein sequence ID" value="KAH7677021.1"/>
    <property type="molecule type" value="Genomic_DNA"/>
</dbReference>
<dbReference type="Proteomes" id="UP000827976">
    <property type="component" value="Chromosome 7"/>
</dbReference>
<protein>
    <submittedName>
        <fullName evidence="1">E3 ubiquitin ligase protein</fullName>
    </submittedName>
</protein>
<reference evidence="2" key="1">
    <citation type="journal article" date="2022" name="Nat. Commun.">
        <title>Chromosome evolution and the genetic basis of agronomically important traits in greater yam.</title>
        <authorList>
            <person name="Bredeson J.V."/>
            <person name="Lyons J.B."/>
            <person name="Oniyinde I.O."/>
            <person name="Okereke N.R."/>
            <person name="Kolade O."/>
            <person name="Nnabue I."/>
            <person name="Nwadili C.O."/>
            <person name="Hribova E."/>
            <person name="Parker M."/>
            <person name="Nwogha J."/>
            <person name="Shu S."/>
            <person name="Carlson J."/>
            <person name="Kariba R."/>
            <person name="Muthemba S."/>
            <person name="Knop K."/>
            <person name="Barton G.J."/>
            <person name="Sherwood A.V."/>
            <person name="Lopez-Montes A."/>
            <person name="Asiedu R."/>
            <person name="Jamnadass R."/>
            <person name="Muchugi A."/>
            <person name="Goodstein D."/>
            <person name="Egesi C.N."/>
            <person name="Featherston J."/>
            <person name="Asfaw A."/>
            <person name="Simpson G.G."/>
            <person name="Dolezel J."/>
            <person name="Hendre P.S."/>
            <person name="Van Deynze A."/>
            <person name="Kumar P.L."/>
            <person name="Obidiegwu J.E."/>
            <person name="Bhattacharjee R."/>
            <person name="Rokhsar D.S."/>
        </authorList>
    </citation>
    <scope>NUCLEOTIDE SEQUENCE [LARGE SCALE GENOMIC DNA]</scope>
    <source>
        <strain evidence="2">cv. TDa95/00328</strain>
    </source>
</reference>
<sequence>MGQSSSNRRRTGYYHQNPPSAFSPSSHPPLPPPPPATPPPPPPPPPPPAHAPASYPYCAPQPASSYGPPIRYYNPFIGRSGYQAYLPGAQGTGWWPSGSASGPSSPWIMPPPQPPPPPYVEHQKAKTIKNDVNLHKDTIQLEPDVHSPDHQLVSFTYDSLVDGSVTIFYFAKEGADCTFSPVYPDIYMPVNVPFQKGVHQKFCQPSGSGIDLGFFESDDLSKLSSEDVFPLVIYAEASPPPPPEEASHSKPASRAQITLAVIERKADGAFLVKVVKQILWIDGQRYELQEIFGIGSSVETGIDGNDDENDDDIGKECVICLSEPRDTAVLPCRHMCMCSECAKALRLQSNKCPICRQPVEKLMEIKVKRTLEQ</sequence>
<evidence type="ECO:0000313" key="1">
    <source>
        <dbReference type="EMBL" id="KAH7677021.1"/>
    </source>
</evidence>
<comment type="caution">
    <text evidence="1">The sequence shown here is derived from an EMBL/GenBank/DDBJ whole genome shotgun (WGS) entry which is preliminary data.</text>
</comment>